<feature type="transmembrane region" description="Helical" evidence="1">
    <location>
        <begin position="138"/>
        <end position="154"/>
    </location>
</feature>
<feature type="transmembrane region" description="Helical" evidence="1">
    <location>
        <begin position="17"/>
        <end position="39"/>
    </location>
</feature>
<feature type="transmembrane region" description="Helical" evidence="1">
    <location>
        <begin position="235"/>
        <end position="254"/>
    </location>
</feature>
<feature type="transmembrane region" description="Helical" evidence="1">
    <location>
        <begin position="353"/>
        <end position="370"/>
    </location>
</feature>
<feature type="transmembrane region" description="Helical" evidence="1">
    <location>
        <begin position="89"/>
        <end position="108"/>
    </location>
</feature>
<feature type="transmembrane region" description="Helical" evidence="1">
    <location>
        <begin position="329"/>
        <end position="346"/>
    </location>
</feature>
<gene>
    <name evidence="2" type="ORF">LLE72_011100</name>
</gene>
<dbReference type="RefSeq" id="WP_228424521.1">
    <property type="nucleotide sequence ID" value="NZ_JAJFNJ020000003.1"/>
</dbReference>
<name>A0AAJ2X2W7_XANCA</name>
<accession>A0AAJ2X2W7</accession>
<sequence length="519" mass="58613">MSNHWSTRQYFKNRTQWLIMLVSGICVFGALATQIRYGLNIWDEGFLWYGVQRVWQGEVPIRDFMAYDPGRYYWAAISSLWGGKGILDIRLAIGIFQWGGLGCGLWVLANSSRRVHASYVCVTALTLLFWMFPRHKLFDISLSLFLIFLFTWWIRKPDATRHLLVGIAIGVAACFGRNHGVYAVVGSCFVFGWLAFEKRALPQWKLAGAWVLGIILGFLPVVLACLLVNGFASSFWKSILFLIDLGGTNLPLPIPWPWRVPFKSLHFEEGCRQLFVGTAFIGLVVYPIAGLLRMLRQRVRSGRADAALVATVSLAIPYAHYAFSRADVGHLAQGIFPALLGGLIWLGTARPVLRFSLSGLLLVVSVWISFPSHPGIACRRDENACTPLVVADQILILPNSVVADVVLLEKLVGQYAPGQRSFVATPYWPGAYAMFNRRSPLWEIYATTGRDEAFQKTEISRLQAAQPGFVLIYDFPLDNREELRYSNTHALMDRYVRENYFELPSPNPSYRIYRPRSSN</sequence>
<proteinExistence type="predicted"/>
<organism evidence="2 3">
    <name type="scientific">Xanthomonas campestris pv. papavericola</name>
    <dbReference type="NCBI Taxonomy" id="487881"/>
    <lineage>
        <taxon>Bacteria</taxon>
        <taxon>Pseudomonadati</taxon>
        <taxon>Pseudomonadota</taxon>
        <taxon>Gammaproteobacteria</taxon>
        <taxon>Lysobacterales</taxon>
        <taxon>Lysobacteraceae</taxon>
        <taxon>Xanthomonas</taxon>
    </lineage>
</organism>
<keyword evidence="1" id="KW-1133">Transmembrane helix</keyword>
<dbReference type="EMBL" id="JAJFNJ020000003">
    <property type="protein sequence ID" value="MEC3888281.1"/>
    <property type="molecule type" value="Genomic_DNA"/>
</dbReference>
<keyword evidence="1" id="KW-0812">Transmembrane</keyword>
<keyword evidence="1" id="KW-0472">Membrane</keyword>
<feature type="transmembrane region" description="Helical" evidence="1">
    <location>
        <begin position="163"/>
        <end position="196"/>
    </location>
</feature>
<evidence type="ECO:0000313" key="2">
    <source>
        <dbReference type="EMBL" id="MEC3888281.1"/>
    </source>
</evidence>
<protein>
    <recommendedName>
        <fullName evidence="4">Glycosyltransferase RgtA/B/C/D-like domain-containing protein</fullName>
    </recommendedName>
</protein>
<comment type="caution">
    <text evidence="2">The sequence shown here is derived from an EMBL/GenBank/DDBJ whole genome shotgun (WGS) entry which is preliminary data.</text>
</comment>
<dbReference type="Proteomes" id="UP001297361">
    <property type="component" value="Unassembled WGS sequence"/>
</dbReference>
<feature type="transmembrane region" description="Helical" evidence="1">
    <location>
        <begin position="304"/>
        <end position="323"/>
    </location>
</feature>
<evidence type="ECO:0000256" key="1">
    <source>
        <dbReference type="SAM" id="Phobius"/>
    </source>
</evidence>
<evidence type="ECO:0008006" key="4">
    <source>
        <dbReference type="Google" id="ProtNLM"/>
    </source>
</evidence>
<feature type="transmembrane region" description="Helical" evidence="1">
    <location>
        <begin position="115"/>
        <end position="132"/>
    </location>
</feature>
<dbReference type="AlphaFoldDB" id="A0AAJ2X2W7"/>
<reference evidence="2" key="1">
    <citation type="submission" date="2021-10" db="EMBL/GenBank/DDBJ databases">
        <authorList>
            <person name="Hussein R."/>
            <person name="Harrison J."/>
            <person name="Studholme D.J."/>
            <person name="Vicente J."/>
            <person name="Grant M."/>
        </authorList>
    </citation>
    <scope>NUCLEOTIDE SEQUENCE</scope>
    <source>
        <strain evidence="2">NCPPB 2970</strain>
    </source>
</reference>
<feature type="transmembrane region" description="Helical" evidence="1">
    <location>
        <begin position="274"/>
        <end position="292"/>
    </location>
</feature>
<evidence type="ECO:0000313" key="3">
    <source>
        <dbReference type="Proteomes" id="UP001297361"/>
    </source>
</evidence>
<reference evidence="2" key="2">
    <citation type="submission" date="2024-01" db="EMBL/GenBank/DDBJ databases">
        <title>Long-read genome sequencing of X. campestris pv. papavericola.</title>
        <authorList>
            <person name="Hussain R.M.F."/>
            <person name="Greer S."/>
            <person name="Harrison J."/>
            <person name="Grant M."/>
            <person name="Vicente J."/>
            <person name="Studholme D.J."/>
        </authorList>
    </citation>
    <scope>NUCLEOTIDE SEQUENCE</scope>
    <source>
        <strain evidence="2">NCPPB 2970</strain>
    </source>
</reference>
<feature type="transmembrane region" description="Helical" evidence="1">
    <location>
        <begin position="208"/>
        <end position="228"/>
    </location>
</feature>